<name>A0A494TID5_SPHPE</name>
<proteinExistence type="predicted"/>
<feature type="signal peptide" evidence="1">
    <location>
        <begin position="1"/>
        <end position="22"/>
    </location>
</feature>
<keyword evidence="1" id="KW-0732">Signal</keyword>
<dbReference type="RefSeq" id="WP_121153366.1">
    <property type="nucleotide sequence ID" value="NZ_CP032829.1"/>
</dbReference>
<dbReference type="AlphaFoldDB" id="A0A494TID5"/>
<evidence type="ECO:0000313" key="2">
    <source>
        <dbReference type="EMBL" id="AYJ86743.1"/>
    </source>
</evidence>
<dbReference type="KEGG" id="spha:D3Y57_13205"/>
<dbReference type="OrthoDB" id="7391233at2"/>
<organism evidence="2 3">
    <name type="scientific">Sphingomonas paeninsulae</name>
    <dbReference type="NCBI Taxonomy" id="2319844"/>
    <lineage>
        <taxon>Bacteria</taxon>
        <taxon>Pseudomonadati</taxon>
        <taxon>Pseudomonadota</taxon>
        <taxon>Alphaproteobacteria</taxon>
        <taxon>Sphingomonadales</taxon>
        <taxon>Sphingomonadaceae</taxon>
        <taxon>Sphingomonas</taxon>
    </lineage>
</organism>
<accession>A0A494TID5</accession>
<protein>
    <submittedName>
        <fullName evidence="2">Uncharacterized protein</fullName>
    </submittedName>
</protein>
<dbReference type="Proteomes" id="UP000276254">
    <property type="component" value="Chromosome"/>
</dbReference>
<evidence type="ECO:0000256" key="1">
    <source>
        <dbReference type="SAM" id="SignalP"/>
    </source>
</evidence>
<sequence>MRKILIAALMLAPATLSLPAFAQNAVNDRVLTIFGNDTCPKDTICVRGSEADRYRIPKQFRNTGPIAPANQAWGARAQGTIDAGARTGTGSCSAVGAGGWTGCYLQQMQAARAERKADAEAAPDVKP</sequence>
<keyword evidence="3" id="KW-1185">Reference proteome</keyword>
<dbReference type="EMBL" id="CP032829">
    <property type="protein sequence ID" value="AYJ86743.1"/>
    <property type="molecule type" value="Genomic_DNA"/>
</dbReference>
<evidence type="ECO:0000313" key="3">
    <source>
        <dbReference type="Proteomes" id="UP000276254"/>
    </source>
</evidence>
<reference evidence="2 3" key="1">
    <citation type="submission" date="2018-09" db="EMBL/GenBank/DDBJ databases">
        <title>Sphingomonas peninsula sp. nov., isolated from fildes peninsula, Antarctic soil.</title>
        <authorList>
            <person name="Yingchao G."/>
        </authorList>
    </citation>
    <scope>NUCLEOTIDE SEQUENCE [LARGE SCALE GENOMIC DNA]</scope>
    <source>
        <strain evidence="2 3">YZ-8</strain>
    </source>
</reference>
<feature type="chain" id="PRO_5019747781" evidence="1">
    <location>
        <begin position="23"/>
        <end position="127"/>
    </location>
</feature>
<gene>
    <name evidence="2" type="ORF">D3Y57_13205</name>
</gene>